<name>A0A3S5AXB0_9PLAT</name>
<keyword evidence="4" id="KW-1185">Reference proteome</keyword>
<proteinExistence type="predicted"/>
<reference evidence="3" key="1">
    <citation type="submission" date="2018-11" db="EMBL/GenBank/DDBJ databases">
        <authorList>
            <consortium name="Pathogen Informatics"/>
        </authorList>
    </citation>
    <scope>NUCLEOTIDE SEQUENCE</scope>
</reference>
<gene>
    <name evidence="3" type="ORF">PXEA_LOCUS33450</name>
</gene>
<comment type="caution">
    <text evidence="3">The sequence shown here is derived from an EMBL/GenBank/DDBJ whole genome shotgun (WGS) entry which is preliminary data.</text>
</comment>
<dbReference type="EMBL" id="CAAALY010263310">
    <property type="protein sequence ID" value="VEL40010.1"/>
    <property type="molecule type" value="Genomic_DNA"/>
</dbReference>
<evidence type="ECO:0000313" key="4">
    <source>
        <dbReference type="Proteomes" id="UP000784294"/>
    </source>
</evidence>
<feature type="transmembrane region" description="Helical" evidence="2">
    <location>
        <begin position="112"/>
        <end position="130"/>
    </location>
</feature>
<accession>A0A3S5AXB0</accession>
<dbReference type="Proteomes" id="UP000784294">
    <property type="component" value="Unassembled WGS sequence"/>
</dbReference>
<keyword evidence="2" id="KW-1133">Transmembrane helix</keyword>
<keyword evidence="2" id="KW-0812">Transmembrane</keyword>
<evidence type="ECO:0000256" key="1">
    <source>
        <dbReference type="SAM" id="MobiDB-lite"/>
    </source>
</evidence>
<keyword evidence="2" id="KW-0472">Membrane</keyword>
<evidence type="ECO:0000256" key="2">
    <source>
        <dbReference type="SAM" id="Phobius"/>
    </source>
</evidence>
<sequence length="138" mass="15601">MDLGRQTEEAPTSQRPSWHTRPLECDADLFQIVEALKSLRRLRRLNASTMTPLWHHSSLLLFVLPSSAASLSLNPIYGPSTYSHNSLLSFPSMSLNSVSLQVGLVTRNHLHHLYQVLFVALLTIFSFSFLPRLSIVRC</sequence>
<evidence type="ECO:0000313" key="3">
    <source>
        <dbReference type="EMBL" id="VEL40010.1"/>
    </source>
</evidence>
<organism evidence="3 4">
    <name type="scientific">Protopolystoma xenopodis</name>
    <dbReference type="NCBI Taxonomy" id="117903"/>
    <lineage>
        <taxon>Eukaryota</taxon>
        <taxon>Metazoa</taxon>
        <taxon>Spiralia</taxon>
        <taxon>Lophotrochozoa</taxon>
        <taxon>Platyhelminthes</taxon>
        <taxon>Monogenea</taxon>
        <taxon>Polyopisthocotylea</taxon>
        <taxon>Polystomatidea</taxon>
        <taxon>Polystomatidae</taxon>
        <taxon>Protopolystoma</taxon>
    </lineage>
</organism>
<protein>
    <submittedName>
        <fullName evidence="3">Uncharacterized protein</fullName>
    </submittedName>
</protein>
<dbReference type="AlphaFoldDB" id="A0A3S5AXB0"/>
<feature type="region of interest" description="Disordered" evidence="1">
    <location>
        <begin position="1"/>
        <end position="20"/>
    </location>
</feature>